<feature type="transmembrane region" description="Helical" evidence="1">
    <location>
        <begin position="337"/>
        <end position="355"/>
    </location>
</feature>
<organism evidence="2 3">
    <name type="scientific">Candidatus Gottesmanbacteria bacterium RIFCSPLOWO2_01_FULL_39_12b</name>
    <dbReference type="NCBI Taxonomy" id="1798388"/>
    <lineage>
        <taxon>Bacteria</taxon>
        <taxon>Candidatus Gottesmaniibacteriota</taxon>
    </lineage>
</organism>
<gene>
    <name evidence="2" type="ORF">A2960_03735</name>
</gene>
<keyword evidence="1" id="KW-0472">Membrane</keyword>
<feature type="transmembrane region" description="Helical" evidence="1">
    <location>
        <begin position="109"/>
        <end position="131"/>
    </location>
</feature>
<feature type="transmembrane region" description="Helical" evidence="1">
    <location>
        <begin position="178"/>
        <end position="199"/>
    </location>
</feature>
<sequence length="553" mass="63971">MRKKIKVIVLSDWFYYCALTLITILVGQIPVILHIFHTPKGYYYPYLDTVAAVGDYYYHALIRFGMGSDWLVKIPYVIADHQASLIQIIFVWLGKFALVIRAGPAEIFAISRVIGGMIYAVSVILFMKLILEKKQARLAFLFFLFAQPFSFTSINKLFNQDFGRWIWFFDEAARRISIMPPHYTIGRGLAIFSISFYIIYLNNKRLLFLTLMFASAVLGGIIYPPPVFILLLSVSLTMITYLISIRISNWKNLATKSVIGFILFILGCLLPLIILKMELAKGYPWNMWNKVELGWNASTMHFERDYLEMLGLLILLVPFSIIKLFDRKIRDWKIYFLFYWAISAFLLFPFANLLQVGKFRFSEGAQIVPISILASWGFLTISKYSVKYFNSKVTCILQVMIISLVVINFIIFTILTVRNYTLSLWGYWTNVYFRPVELSALKYLRENTGSGAVVLASGNVSSYLPSFASINTIIGLSDSYEKFTDFEYEKQRIDSILAGTASENEVKEYVQTRKVNYIYFEKYTFGKKILYPQLLVPLYENDGFTIFQVRKDV</sequence>
<dbReference type="EMBL" id="MFJR01000008">
    <property type="protein sequence ID" value="OGG26567.1"/>
    <property type="molecule type" value="Genomic_DNA"/>
</dbReference>
<keyword evidence="1" id="KW-0812">Transmembrane</keyword>
<proteinExistence type="predicted"/>
<evidence type="ECO:0000256" key="1">
    <source>
        <dbReference type="SAM" id="Phobius"/>
    </source>
</evidence>
<dbReference type="Proteomes" id="UP000176609">
    <property type="component" value="Unassembled WGS sequence"/>
</dbReference>
<feature type="transmembrane region" description="Helical" evidence="1">
    <location>
        <begin position="306"/>
        <end position="325"/>
    </location>
</feature>
<protein>
    <recommendedName>
        <fullName evidence="4">Glycosyltransferase RgtA/B/C/D-like domain-containing protein</fullName>
    </recommendedName>
</protein>
<feature type="transmembrane region" description="Helical" evidence="1">
    <location>
        <begin position="228"/>
        <end position="245"/>
    </location>
</feature>
<feature type="transmembrane region" description="Helical" evidence="1">
    <location>
        <begin position="84"/>
        <end position="103"/>
    </location>
</feature>
<evidence type="ECO:0000313" key="2">
    <source>
        <dbReference type="EMBL" id="OGG26567.1"/>
    </source>
</evidence>
<evidence type="ECO:0008006" key="4">
    <source>
        <dbReference type="Google" id="ProtNLM"/>
    </source>
</evidence>
<feature type="transmembrane region" description="Helical" evidence="1">
    <location>
        <begin position="257"/>
        <end position="275"/>
    </location>
</feature>
<evidence type="ECO:0000313" key="3">
    <source>
        <dbReference type="Proteomes" id="UP000176609"/>
    </source>
</evidence>
<comment type="caution">
    <text evidence="2">The sequence shown here is derived from an EMBL/GenBank/DDBJ whole genome shotgun (WGS) entry which is preliminary data.</text>
</comment>
<feature type="transmembrane region" description="Helical" evidence="1">
    <location>
        <begin position="12"/>
        <end position="36"/>
    </location>
</feature>
<reference evidence="2 3" key="1">
    <citation type="journal article" date="2016" name="Nat. Commun.">
        <title>Thousands of microbial genomes shed light on interconnected biogeochemical processes in an aquifer system.</title>
        <authorList>
            <person name="Anantharaman K."/>
            <person name="Brown C.T."/>
            <person name="Hug L.A."/>
            <person name="Sharon I."/>
            <person name="Castelle C.J."/>
            <person name="Probst A.J."/>
            <person name="Thomas B.C."/>
            <person name="Singh A."/>
            <person name="Wilkins M.J."/>
            <person name="Karaoz U."/>
            <person name="Brodie E.L."/>
            <person name="Williams K.H."/>
            <person name="Hubbard S.S."/>
            <person name="Banfield J.F."/>
        </authorList>
    </citation>
    <scope>NUCLEOTIDE SEQUENCE [LARGE SCALE GENOMIC DNA]</scope>
</reference>
<dbReference type="AlphaFoldDB" id="A0A1F6AQM1"/>
<feature type="transmembrane region" description="Helical" evidence="1">
    <location>
        <begin position="206"/>
        <end position="222"/>
    </location>
</feature>
<feature type="transmembrane region" description="Helical" evidence="1">
    <location>
        <begin position="367"/>
        <end position="386"/>
    </location>
</feature>
<feature type="transmembrane region" description="Helical" evidence="1">
    <location>
        <begin position="138"/>
        <end position="158"/>
    </location>
</feature>
<accession>A0A1F6AQM1</accession>
<feature type="transmembrane region" description="Helical" evidence="1">
    <location>
        <begin position="393"/>
        <end position="415"/>
    </location>
</feature>
<name>A0A1F6AQM1_9BACT</name>
<keyword evidence="1" id="KW-1133">Transmembrane helix</keyword>